<organism evidence="9 10">
    <name type="scientific">Phytophthora fragariaefolia</name>
    <dbReference type="NCBI Taxonomy" id="1490495"/>
    <lineage>
        <taxon>Eukaryota</taxon>
        <taxon>Sar</taxon>
        <taxon>Stramenopiles</taxon>
        <taxon>Oomycota</taxon>
        <taxon>Peronosporomycetes</taxon>
        <taxon>Peronosporales</taxon>
        <taxon>Peronosporaceae</taxon>
        <taxon>Phytophthora</taxon>
    </lineage>
</organism>
<dbReference type="Gene3D" id="1.20.120.980">
    <property type="entry name" value="Serine carboxypeptidase S28, SKS domain"/>
    <property type="match status" value="1"/>
</dbReference>
<keyword evidence="5" id="KW-0325">Glycoprotein</keyword>
<dbReference type="GO" id="GO:0008239">
    <property type="term" value="F:dipeptidyl-peptidase activity"/>
    <property type="evidence" value="ECO:0007669"/>
    <property type="project" value="TreeGrafter"/>
</dbReference>
<evidence type="ECO:0000256" key="3">
    <source>
        <dbReference type="ARBA" id="ARBA00022729"/>
    </source>
</evidence>
<dbReference type="Pfam" id="PF05577">
    <property type="entry name" value="Peptidase_S28"/>
    <property type="match status" value="1"/>
</dbReference>
<dbReference type="FunFam" id="1.20.120.980:FF:000007">
    <property type="entry name" value="Predicted protein"/>
    <property type="match status" value="1"/>
</dbReference>
<sequence>MSVTSASYAPASVVAFGGLALAIGVLVLIHTQHLVATADIPRSSLGTTSPVVKISAPQIRADASNCSELWFEQRIDHFSWLAAEALDPNTTGAPSGLPATYKQRYLLNTQFWDPKDKKAPVFFYTGNEGDVTLYANHTGLIWENAQAFKALVVFAEHRYYGKSFPFGDQYMDHLGYLTHDQALADYTELIYHLQKKYDAFNHPVIAFGGSYGGMLSAWFRMKYPNIIAGAIAASAPIYGFGGFPDFDGQKYWQVVTRDASPAAGSAANCVPNAKKAWAQIFELSKTESGRSTLSSLFKLCNPLTTEEQGEDLAMSVLFAFDTLAMGDFPYPSSYLTGGAVDLPAWPVRKACSHLAGDFPTPSLRHESVDTTLLEALRDAANVFHNATKDLECFKIPTLWDYDGIWDYQYCTEMLPQETYFSTNGETDMFWPRNTTFEEIRTHCQRDWHTEPDPNGIRVSYGDELLRSSSNIVFSNGLLDPWSSAGVLRAPKDAKVTIVEIAEGAHHLDLFFSHPKDPPSVTAARKTEVKMIHQWIDEFVAYKPWLCDAQTLKGDGSKFVAKLAGDDKLKAGMYKLKVSAQNEETKDSAYEVLQLKVTTPVQVASAKVNGKTLKQGDKLSGQNFNAAAEDSLKMEVALQQTHDKTPVAAHQAFLRFTHATEKTETYFVLTADSALKHSTTLQFAALSKKFGYNSGKHHVELILGASTFEKAIVWVLGNVELQLGAAPPETPSPLYKKHLLYESDTTLQALPEIAHVMREQDPRPPVAVSLAFMAAVLAPLAFFLLFVARLGLNVERLFEGSVFVFGCVFLASLGGIFALFGLYWLELTMYRTLGYLSVLGSVNFWSGHLTLKRLAESPAKKTTKVE</sequence>
<evidence type="ECO:0000256" key="2">
    <source>
        <dbReference type="ARBA" id="ARBA00022670"/>
    </source>
</evidence>
<dbReference type="OrthoDB" id="2130629at2759"/>
<comment type="similarity">
    <text evidence="1">Belongs to the peptidase S28 family.</text>
</comment>
<keyword evidence="10" id="KW-1185">Reference proteome</keyword>
<gene>
    <name evidence="9" type="ORF">Pfra01_002927700</name>
</gene>
<dbReference type="Proteomes" id="UP001165121">
    <property type="component" value="Unassembled WGS sequence"/>
</dbReference>
<evidence type="ECO:0000256" key="5">
    <source>
        <dbReference type="ARBA" id="ARBA00023180"/>
    </source>
</evidence>
<keyword evidence="2" id="KW-0645">Protease</keyword>
<dbReference type="Pfam" id="PF23860">
    <property type="entry name" value="Ribophorin_II_3rd"/>
    <property type="match status" value="1"/>
</dbReference>
<dbReference type="GO" id="GO:0070008">
    <property type="term" value="F:serine-type exopeptidase activity"/>
    <property type="evidence" value="ECO:0007669"/>
    <property type="project" value="InterPro"/>
</dbReference>
<protein>
    <submittedName>
        <fullName evidence="9">Unnamed protein product</fullName>
    </submittedName>
</protein>
<evidence type="ECO:0000256" key="4">
    <source>
        <dbReference type="ARBA" id="ARBA00022801"/>
    </source>
</evidence>
<keyword evidence="4" id="KW-0378">Hydrolase</keyword>
<dbReference type="GO" id="GO:0006508">
    <property type="term" value="P:proteolysis"/>
    <property type="evidence" value="ECO:0007669"/>
    <property type="project" value="UniProtKB-KW"/>
</dbReference>
<accession>A0A9W6YP73</accession>
<keyword evidence="6" id="KW-1133">Transmembrane helix</keyword>
<evidence type="ECO:0000259" key="7">
    <source>
        <dbReference type="Pfam" id="PF23860"/>
    </source>
</evidence>
<keyword evidence="6" id="KW-0472">Membrane</keyword>
<evidence type="ECO:0000313" key="10">
    <source>
        <dbReference type="Proteomes" id="UP001165121"/>
    </source>
</evidence>
<dbReference type="PANTHER" id="PTHR11010:SF38">
    <property type="entry name" value="LYSOSOMAL PRO-X CARBOXYPEPTIDASE"/>
    <property type="match status" value="1"/>
</dbReference>
<comment type="caution">
    <text evidence="9">The sequence shown here is derived from an EMBL/GenBank/DDBJ whole genome shotgun (WGS) entry which is preliminary data.</text>
</comment>
<feature type="transmembrane region" description="Helical" evidence="6">
    <location>
        <begin position="801"/>
        <end position="823"/>
    </location>
</feature>
<dbReference type="SUPFAM" id="SSF53474">
    <property type="entry name" value="alpha/beta-Hydrolases"/>
    <property type="match status" value="1"/>
</dbReference>
<dbReference type="AlphaFoldDB" id="A0A9W6YP73"/>
<feature type="domain" description="Ribophorin II C-terminal" evidence="8">
    <location>
        <begin position="757"/>
        <end position="855"/>
    </location>
</feature>
<keyword evidence="3" id="KW-0732">Signal</keyword>
<feature type="transmembrane region" description="Helical" evidence="6">
    <location>
        <begin position="765"/>
        <end position="789"/>
    </location>
</feature>
<dbReference type="InterPro" id="IPR008758">
    <property type="entry name" value="Peptidase_S28"/>
</dbReference>
<feature type="domain" description="Ribophorin II third" evidence="7">
    <location>
        <begin position="618"/>
        <end position="720"/>
    </location>
</feature>
<proteinExistence type="inferred from homology"/>
<evidence type="ECO:0000256" key="6">
    <source>
        <dbReference type="SAM" id="Phobius"/>
    </source>
</evidence>
<reference evidence="9" key="1">
    <citation type="submission" date="2023-04" db="EMBL/GenBank/DDBJ databases">
        <title>Phytophthora fragariaefolia NBRC 109709.</title>
        <authorList>
            <person name="Ichikawa N."/>
            <person name="Sato H."/>
            <person name="Tonouchi N."/>
        </authorList>
    </citation>
    <scope>NUCLEOTIDE SEQUENCE</scope>
    <source>
        <strain evidence="9">NBRC 109709</strain>
    </source>
</reference>
<dbReference type="InterPro" id="IPR056790">
    <property type="entry name" value="Ribophorin_II_C"/>
</dbReference>
<name>A0A9W6YP73_9STRA</name>
<feature type="transmembrane region" description="Helical" evidence="6">
    <location>
        <begin position="829"/>
        <end position="850"/>
    </location>
</feature>
<dbReference type="EMBL" id="BSXT01018863">
    <property type="protein sequence ID" value="GMG14963.1"/>
    <property type="molecule type" value="Genomic_DNA"/>
</dbReference>
<dbReference type="InterPro" id="IPR055374">
    <property type="entry name" value="Ribophorin_II_3rd"/>
</dbReference>
<dbReference type="InterPro" id="IPR029058">
    <property type="entry name" value="AB_hydrolase_fold"/>
</dbReference>
<dbReference type="InterPro" id="IPR042269">
    <property type="entry name" value="Ser_carbopepase_S28_SKS"/>
</dbReference>
<keyword evidence="6" id="KW-0812">Transmembrane</keyword>
<evidence type="ECO:0000313" key="9">
    <source>
        <dbReference type="EMBL" id="GMG14963.1"/>
    </source>
</evidence>
<dbReference type="Pfam" id="PF25147">
    <property type="entry name" value="Ribophorin_II_C"/>
    <property type="match status" value="1"/>
</dbReference>
<dbReference type="PANTHER" id="PTHR11010">
    <property type="entry name" value="PROTEASE S28 PRO-X CARBOXYPEPTIDASE-RELATED"/>
    <property type="match status" value="1"/>
</dbReference>
<dbReference type="Gene3D" id="3.40.50.1820">
    <property type="entry name" value="alpha/beta hydrolase"/>
    <property type="match status" value="1"/>
</dbReference>
<evidence type="ECO:0000256" key="1">
    <source>
        <dbReference type="ARBA" id="ARBA00011079"/>
    </source>
</evidence>
<evidence type="ECO:0000259" key="8">
    <source>
        <dbReference type="Pfam" id="PF25147"/>
    </source>
</evidence>